<evidence type="ECO:0000259" key="4">
    <source>
        <dbReference type="Pfam" id="PF14257"/>
    </source>
</evidence>
<evidence type="ECO:0000313" key="5">
    <source>
        <dbReference type="EMBL" id="UVE49844.1"/>
    </source>
</evidence>
<dbReference type="InterPro" id="IPR025645">
    <property type="entry name" value="DUF4349"/>
</dbReference>
<feature type="region of interest" description="Disordered" evidence="2">
    <location>
        <begin position="23"/>
        <end position="54"/>
    </location>
</feature>
<accession>A0ABY5RBV9</accession>
<dbReference type="Proteomes" id="UP001058330">
    <property type="component" value="Chromosome"/>
</dbReference>
<feature type="domain" description="DUF4349" evidence="4">
    <location>
        <begin position="63"/>
        <end position="273"/>
    </location>
</feature>
<feature type="region of interest" description="Disordered" evidence="2">
    <location>
        <begin position="84"/>
        <end position="108"/>
    </location>
</feature>
<proteinExistence type="predicted"/>
<dbReference type="GeneID" id="74529862"/>
<feature type="compositionally biased region" description="Low complexity" evidence="2">
    <location>
        <begin position="40"/>
        <end position="52"/>
    </location>
</feature>
<feature type="transmembrane region" description="Helical" evidence="3">
    <location>
        <begin position="259"/>
        <end position="285"/>
    </location>
</feature>
<gene>
    <name evidence="5" type="ORF">KU306_13110</name>
</gene>
<reference evidence="5" key="1">
    <citation type="submission" date="2021-07" db="EMBL/GenBank/DDBJ databases">
        <title>Studies on halocins as antimicrobial molecules from haloarchaea.</title>
        <authorList>
            <person name="Kumar S."/>
            <person name="Khare S.K."/>
        </authorList>
    </citation>
    <scope>NUCLEOTIDE SEQUENCE</scope>
    <source>
        <strain evidence="5">NCIM 5678</strain>
    </source>
</reference>
<organism evidence="5 6">
    <name type="scientific">Haloferax larsenii</name>
    <dbReference type="NCBI Taxonomy" id="302484"/>
    <lineage>
        <taxon>Archaea</taxon>
        <taxon>Methanobacteriati</taxon>
        <taxon>Methanobacteriota</taxon>
        <taxon>Stenosarchaea group</taxon>
        <taxon>Halobacteria</taxon>
        <taxon>Halobacteriales</taxon>
        <taxon>Haloferacaceae</taxon>
        <taxon>Haloferax</taxon>
    </lineage>
</organism>
<keyword evidence="3" id="KW-0472">Membrane</keyword>
<dbReference type="PROSITE" id="PS51257">
    <property type="entry name" value="PROKAR_LIPOPROTEIN"/>
    <property type="match status" value="1"/>
</dbReference>
<keyword evidence="3" id="KW-1133">Transmembrane helix</keyword>
<evidence type="ECO:0000313" key="6">
    <source>
        <dbReference type="Proteomes" id="UP001058330"/>
    </source>
</evidence>
<keyword evidence="1" id="KW-0175">Coiled coil</keyword>
<keyword evidence="3" id="KW-0812">Transmembrane</keyword>
<keyword evidence="6" id="KW-1185">Reference proteome</keyword>
<sequence length="289" mass="30873">MDRRLKLLSVALLVVLAGCTGAGSGGGGGDAATGESMTLDAGSGAAEEAQASDGEDLAQIQNRQIIKTGRVRLSVDEFNSSRDAVESTAESHGGFVSDSNERVNRRGGSTYRSGELVVRVPSENFSAFISETKTLGQVEHVETNSQDVTDQLVDIEARLENLRAQRDRLRDLYESANTTEDVLAVEERLTDVQTEIERLEAKQASLENRVALSTVRVSLSEEPPSPAQWYDVPVLQAFFDSVSGVFVALRAMVVALAYALPYIVVFGGLVTLLGGGVVVVGRAALNRLS</sequence>
<dbReference type="EMBL" id="CP078063">
    <property type="protein sequence ID" value="UVE49844.1"/>
    <property type="molecule type" value="Genomic_DNA"/>
</dbReference>
<protein>
    <submittedName>
        <fullName evidence="5">DUF4349 domain-containing protein</fullName>
    </submittedName>
</protein>
<dbReference type="Pfam" id="PF14257">
    <property type="entry name" value="DUF4349"/>
    <property type="match status" value="1"/>
</dbReference>
<dbReference type="Gene3D" id="1.20.1260.80">
    <property type="match status" value="1"/>
</dbReference>
<evidence type="ECO:0000256" key="3">
    <source>
        <dbReference type="SAM" id="Phobius"/>
    </source>
</evidence>
<evidence type="ECO:0000256" key="1">
    <source>
        <dbReference type="SAM" id="Coils"/>
    </source>
</evidence>
<dbReference type="RefSeq" id="WP_258302212.1">
    <property type="nucleotide sequence ID" value="NZ_CP078063.1"/>
</dbReference>
<evidence type="ECO:0000256" key="2">
    <source>
        <dbReference type="SAM" id="MobiDB-lite"/>
    </source>
</evidence>
<feature type="coiled-coil region" evidence="1">
    <location>
        <begin position="145"/>
        <end position="216"/>
    </location>
</feature>
<name>A0ABY5RBV9_HALLR</name>